<evidence type="ECO:0000256" key="1">
    <source>
        <dbReference type="ARBA" id="ARBA00023015"/>
    </source>
</evidence>
<dbReference type="SUPFAM" id="SSF46689">
    <property type="entry name" value="Homeodomain-like"/>
    <property type="match status" value="2"/>
</dbReference>
<dbReference type="PRINTS" id="PR00032">
    <property type="entry name" value="HTHARAC"/>
</dbReference>
<keyword evidence="2 5" id="KW-0238">DNA-binding</keyword>
<evidence type="ECO:0000313" key="5">
    <source>
        <dbReference type="EMBL" id="RSE23227.1"/>
    </source>
</evidence>
<proteinExistence type="predicted"/>
<organism evidence="5 6">
    <name type="scientific">Atlantibacter subterraneus</name>
    <dbReference type="NCBI Taxonomy" id="255519"/>
    <lineage>
        <taxon>Bacteria</taxon>
        <taxon>Pseudomonadati</taxon>
        <taxon>Pseudomonadota</taxon>
        <taxon>Gammaproteobacteria</taxon>
        <taxon>Enterobacterales</taxon>
        <taxon>Enterobacteriaceae</taxon>
        <taxon>Atlantibacter</taxon>
    </lineage>
</organism>
<evidence type="ECO:0000256" key="3">
    <source>
        <dbReference type="ARBA" id="ARBA00023163"/>
    </source>
</evidence>
<evidence type="ECO:0000256" key="2">
    <source>
        <dbReference type="ARBA" id="ARBA00023125"/>
    </source>
</evidence>
<protein>
    <submittedName>
        <fullName evidence="5">DNA-binding transcriptional regulator SoxS</fullName>
    </submittedName>
</protein>
<dbReference type="Gene3D" id="1.10.10.60">
    <property type="entry name" value="Homeodomain-like"/>
    <property type="match status" value="2"/>
</dbReference>
<dbReference type="InterPro" id="IPR009057">
    <property type="entry name" value="Homeodomain-like_sf"/>
</dbReference>
<sequence length="130" mass="15279">MSHPEIISTLIEWIDEHIDQPLNIDVVAKKSGYSKWYLQRMFRTVMRQSLGEYIRQRRLSMAAEALRNTRRPIFDIAMDHGYVSQQTFSRVFRREYDITPTDYRLQTRVAGLASRNNVLTSGSYTQLMSS</sequence>
<dbReference type="PANTHER" id="PTHR47504">
    <property type="entry name" value="RIGHT ORIGIN-BINDING PROTEIN"/>
    <property type="match status" value="1"/>
</dbReference>
<dbReference type="OrthoDB" id="282744at2"/>
<dbReference type="GO" id="GO:0043565">
    <property type="term" value="F:sequence-specific DNA binding"/>
    <property type="evidence" value="ECO:0007669"/>
    <property type="project" value="InterPro"/>
</dbReference>
<dbReference type="PROSITE" id="PS01124">
    <property type="entry name" value="HTH_ARAC_FAMILY_2"/>
    <property type="match status" value="1"/>
</dbReference>
<dbReference type="PANTHER" id="PTHR47504:SF2">
    <property type="entry name" value="REGULATORY PROTEIN SOXS"/>
    <property type="match status" value="1"/>
</dbReference>
<dbReference type="InterPro" id="IPR050959">
    <property type="entry name" value="MarA-like"/>
</dbReference>
<gene>
    <name evidence="5" type="primary">soxS</name>
    <name evidence="5" type="ORF">EGT71_18750</name>
</gene>
<keyword evidence="1" id="KW-0805">Transcription regulation</keyword>
<dbReference type="InterPro" id="IPR020449">
    <property type="entry name" value="Tscrpt_reg_AraC-type_HTH"/>
</dbReference>
<dbReference type="InterPro" id="IPR018062">
    <property type="entry name" value="HTH_AraC-typ_CS"/>
</dbReference>
<accession>A0A427USA7</accession>
<dbReference type="GO" id="GO:0003700">
    <property type="term" value="F:DNA-binding transcription factor activity"/>
    <property type="evidence" value="ECO:0007669"/>
    <property type="project" value="InterPro"/>
</dbReference>
<evidence type="ECO:0000313" key="6">
    <source>
        <dbReference type="Proteomes" id="UP000275331"/>
    </source>
</evidence>
<comment type="caution">
    <text evidence="5">The sequence shown here is derived from an EMBL/GenBank/DDBJ whole genome shotgun (WGS) entry which is preliminary data.</text>
</comment>
<name>A0A427USA7_9ENTR</name>
<evidence type="ECO:0000259" key="4">
    <source>
        <dbReference type="PROSITE" id="PS01124"/>
    </source>
</evidence>
<reference evidence="5 6" key="1">
    <citation type="submission" date="2018-10" db="EMBL/GenBank/DDBJ databases">
        <title>Transmission dynamics of multidrug resistant bacteria on intensive care unit surfaces.</title>
        <authorList>
            <person name="D'Souza A.W."/>
            <person name="Potter R.F."/>
            <person name="Wallace M."/>
            <person name="Shupe A."/>
            <person name="Patel S."/>
            <person name="Sun S."/>
            <person name="Gul D."/>
            <person name="Kwon J.H."/>
            <person name="Andleeb S."/>
            <person name="Burnham C.-A.D."/>
            <person name="Dantas G."/>
        </authorList>
    </citation>
    <scope>NUCLEOTIDE SEQUENCE [LARGE SCALE GENOMIC DNA]</scope>
    <source>
        <strain evidence="5 6">AS_373</strain>
    </source>
</reference>
<dbReference type="Pfam" id="PF12833">
    <property type="entry name" value="HTH_18"/>
    <property type="match status" value="1"/>
</dbReference>
<dbReference type="PROSITE" id="PS00041">
    <property type="entry name" value="HTH_ARAC_FAMILY_1"/>
    <property type="match status" value="1"/>
</dbReference>
<dbReference type="SMART" id="SM00342">
    <property type="entry name" value="HTH_ARAC"/>
    <property type="match status" value="1"/>
</dbReference>
<dbReference type="InterPro" id="IPR018060">
    <property type="entry name" value="HTH_AraC"/>
</dbReference>
<dbReference type="Proteomes" id="UP000275331">
    <property type="component" value="Unassembled WGS sequence"/>
</dbReference>
<keyword evidence="3" id="KW-0804">Transcription</keyword>
<feature type="domain" description="HTH araC/xylS-type" evidence="4">
    <location>
        <begin position="8"/>
        <end position="106"/>
    </location>
</feature>
<dbReference type="NCBIfam" id="NF007584">
    <property type="entry name" value="PRK10219.1"/>
    <property type="match status" value="1"/>
</dbReference>
<dbReference type="EMBL" id="RHXB01000014">
    <property type="protein sequence ID" value="RSE23227.1"/>
    <property type="molecule type" value="Genomic_DNA"/>
</dbReference>
<dbReference type="AlphaFoldDB" id="A0A427USA7"/>